<evidence type="ECO:0000313" key="1">
    <source>
        <dbReference type="EMBL" id="KPU61768.1"/>
    </source>
</evidence>
<evidence type="ECO:0000313" key="2">
    <source>
        <dbReference type="Proteomes" id="UP000050349"/>
    </source>
</evidence>
<comment type="caution">
    <text evidence="1">The sequence shown here is derived from an EMBL/GenBank/DDBJ whole genome shotgun (WGS) entry which is preliminary data.</text>
</comment>
<dbReference type="EMBL" id="LJXB01000047">
    <property type="protein sequence ID" value="KPU61768.1"/>
    <property type="molecule type" value="Genomic_DNA"/>
</dbReference>
<dbReference type="PATRIC" id="fig|294.162.peg.448"/>
<protein>
    <submittedName>
        <fullName evidence="1">Uncharacterized protein</fullName>
    </submittedName>
</protein>
<accession>A0A0P8X6N8</accession>
<reference evidence="1 2" key="1">
    <citation type="submission" date="2015-09" db="EMBL/GenBank/DDBJ databases">
        <authorList>
            <person name="Jackson K.R."/>
            <person name="Lunt B.L."/>
            <person name="Fisher J.N.B."/>
            <person name="Gardner A.V."/>
            <person name="Bailey M.E."/>
            <person name="Deus L.M."/>
            <person name="Earl A.S."/>
            <person name="Gibby P.D."/>
            <person name="Hartmann K.A."/>
            <person name="Liu J.E."/>
            <person name="Manci A.M."/>
            <person name="Nielsen D.A."/>
            <person name="Solomon M.B."/>
            <person name="Breakwell D.P."/>
            <person name="Burnett S.H."/>
            <person name="Grose J.H."/>
        </authorList>
    </citation>
    <scope>NUCLEOTIDE SEQUENCE [LARGE SCALE GENOMIC DNA]</scope>
    <source>
        <strain evidence="1 2">S613</strain>
    </source>
</reference>
<sequence length="48" mass="5436">MTIERHTGVEPLHGDRHARRYFTTPNAFVVSQSDNINVAGFKGLTHTR</sequence>
<organism evidence="1 2">
    <name type="scientific">Pseudomonas fluorescens</name>
    <dbReference type="NCBI Taxonomy" id="294"/>
    <lineage>
        <taxon>Bacteria</taxon>
        <taxon>Pseudomonadati</taxon>
        <taxon>Pseudomonadota</taxon>
        <taxon>Gammaproteobacteria</taxon>
        <taxon>Pseudomonadales</taxon>
        <taxon>Pseudomonadaceae</taxon>
        <taxon>Pseudomonas</taxon>
    </lineage>
</organism>
<dbReference type="Proteomes" id="UP000050349">
    <property type="component" value="Unassembled WGS sequence"/>
</dbReference>
<name>A0A0P8X6N8_PSEFL</name>
<dbReference type="AlphaFoldDB" id="A0A0P8X6N8"/>
<proteinExistence type="predicted"/>
<gene>
    <name evidence="1" type="ORF">AN403_5875</name>
</gene>